<sequence length="176" mass="19224">MERRSFVKLGILSLPSLALGQSTEVNGNGLFVRSGADRFGETHSLGFSTISFKVCSADTGGGMFTMEHDNLGKGGPNRHMHPDQDEWLFAMEGEFQVEVGKNRMILKPGDSILMPRKVPHVWAQVSDKPGKLLIAFTPAGRMEAFFRDFGKTGKLPSESAVLSSYGIERVGPPLQL</sequence>
<dbReference type="EMBL" id="CP042806">
    <property type="protein sequence ID" value="QEE29677.1"/>
    <property type="molecule type" value="Genomic_DNA"/>
</dbReference>
<dbReference type="Gene3D" id="2.60.120.10">
    <property type="entry name" value="Jelly Rolls"/>
    <property type="match status" value="1"/>
</dbReference>
<reference evidence="2 3" key="1">
    <citation type="submission" date="2019-08" db="EMBL/GenBank/DDBJ databases">
        <title>Complete genome sequence of Terriglobus albidus strain ORNL.</title>
        <authorList>
            <person name="Podar M."/>
        </authorList>
    </citation>
    <scope>NUCLEOTIDE SEQUENCE [LARGE SCALE GENOMIC DNA]</scope>
    <source>
        <strain evidence="2 3">ORNL</strain>
    </source>
</reference>
<dbReference type="RefSeq" id="WP_147648896.1">
    <property type="nucleotide sequence ID" value="NZ_CP042806.1"/>
</dbReference>
<dbReference type="InterPro" id="IPR013096">
    <property type="entry name" value="Cupin_2"/>
</dbReference>
<gene>
    <name evidence="2" type="ORF">FTW19_17805</name>
</gene>
<evidence type="ECO:0000259" key="1">
    <source>
        <dbReference type="Pfam" id="PF07883"/>
    </source>
</evidence>
<dbReference type="PANTHER" id="PTHR36440:SF1">
    <property type="entry name" value="PUTATIVE (AFU_ORTHOLOGUE AFUA_8G07350)-RELATED"/>
    <property type="match status" value="1"/>
</dbReference>
<dbReference type="Pfam" id="PF07883">
    <property type="entry name" value="Cupin_2"/>
    <property type="match status" value="1"/>
</dbReference>
<protein>
    <submittedName>
        <fullName evidence="2">Cupin domain-containing protein</fullName>
    </submittedName>
</protein>
<evidence type="ECO:0000313" key="2">
    <source>
        <dbReference type="EMBL" id="QEE29677.1"/>
    </source>
</evidence>
<keyword evidence="3" id="KW-1185">Reference proteome</keyword>
<dbReference type="InterPro" id="IPR011051">
    <property type="entry name" value="RmlC_Cupin_sf"/>
</dbReference>
<dbReference type="Proteomes" id="UP000321820">
    <property type="component" value="Chromosome"/>
</dbReference>
<feature type="domain" description="Cupin type-2" evidence="1">
    <location>
        <begin position="75"/>
        <end position="134"/>
    </location>
</feature>
<accession>A0A5B9EH58</accession>
<dbReference type="KEGG" id="talb:FTW19_17805"/>
<organism evidence="2 3">
    <name type="scientific">Terriglobus albidus</name>
    <dbReference type="NCBI Taxonomy" id="1592106"/>
    <lineage>
        <taxon>Bacteria</taxon>
        <taxon>Pseudomonadati</taxon>
        <taxon>Acidobacteriota</taxon>
        <taxon>Terriglobia</taxon>
        <taxon>Terriglobales</taxon>
        <taxon>Acidobacteriaceae</taxon>
        <taxon>Terriglobus</taxon>
    </lineage>
</organism>
<dbReference type="SUPFAM" id="SSF51182">
    <property type="entry name" value="RmlC-like cupins"/>
    <property type="match status" value="1"/>
</dbReference>
<evidence type="ECO:0000313" key="3">
    <source>
        <dbReference type="Proteomes" id="UP000321820"/>
    </source>
</evidence>
<dbReference type="AlphaFoldDB" id="A0A5B9EH58"/>
<proteinExistence type="predicted"/>
<dbReference type="PANTHER" id="PTHR36440">
    <property type="entry name" value="PUTATIVE (AFU_ORTHOLOGUE AFUA_8G07350)-RELATED"/>
    <property type="match status" value="1"/>
</dbReference>
<dbReference type="InterPro" id="IPR053146">
    <property type="entry name" value="QDO-like"/>
</dbReference>
<name>A0A5B9EH58_9BACT</name>
<dbReference type="InterPro" id="IPR014710">
    <property type="entry name" value="RmlC-like_jellyroll"/>
</dbReference>
<dbReference type="OrthoDB" id="116921at2"/>